<dbReference type="PANTHER" id="PTHR30283">
    <property type="entry name" value="PEROXIDE STRESS RESPONSE PROTEIN YAAA"/>
    <property type="match status" value="1"/>
</dbReference>
<dbReference type="OrthoDB" id="3210767at2"/>
<reference evidence="2" key="2">
    <citation type="submission" date="2019-09" db="EMBL/GenBank/DDBJ databases">
        <title>Complete genome sequencing of four Arcobacter species reveals a diverse suite of mobile elements.</title>
        <authorList>
            <person name="On S.L.W."/>
            <person name="Miller W.G."/>
            <person name="Biggs P."/>
            <person name="Cornelius A."/>
            <person name="Vandamme P."/>
        </authorList>
    </citation>
    <scope>NUCLEOTIDE SEQUENCE [LARGE SCALE GENOMIC DNA]</scope>
    <source>
        <strain evidence="2">LMG 26638</strain>
    </source>
</reference>
<dbReference type="Pfam" id="PF03883">
    <property type="entry name" value="H2O2_YaaD"/>
    <property type="match status" value="1"/>
</dbReference>
<dbReference type="InterPro" id="IPR005583">
    <property type="entry name" value="YaaA"/>
</dbReference>
<sequence>MIVLFSPSEAKHSGGEKKSFSKESFLFPELFDKRLEIVKAYNEYILNSDDEKLMKLFGTKKADVINHYKKDIFSSDTMKVIKRYDGVAFDYVKYDELNTKEQSYIDENVIIFSNLFGPLRAGDNGLPDYKLKQGESFDGLKIEKFYNDNFSFIMDEYLAGEDIIDLRAGFYEKFYKLKQPYVTMKFIKDGKVVSHWAKAYRGIILNQLAKNSIKTIDELMNLEIENLKVEEIKETKIKKEIVYSITN</sequence>
<accession>A0A5C2H9L3</accession>
<evidence type="ECO:0000313" key="1">
    <source>
        <dbReference type="EMBL" id="QEP35601.1"/>
    </source>
</evidence>
<evidence type="ECO:0000313" key="2">
    <source>
        <dbReference type="Proteomes" id="UP000322726"/>
    </source>
</evidence>
<protein>
    <submittedName>
        <fullName evidence="1">Peroxide stress protein YaaA</fullName>
    </submittedName>
</protein>
<reference evidence="1 2" key="3">
    <citation type="submission" date="2019-09" db="EMBL/GenBank/DDBJ databases">
        <title>Taxonomic note: a critical rebuttal of the proposed division of the genus Arcobacter into six genera, emended descriptions of Arcobacter anaerophilus and the genus Arcobacter, and an assessment of genus-level boundaries for Epsilonproteobacteria using in silico genomic comparator tools.</title>
        <authorList>
            <person name="On S.L.W."/>
            <person name="Miller W.G."/>
            <person name="Biggs P."/>
            <person name="Cornelius A."/>
            <person name="Vandamme P."/>
        </authorList>
    </citation>
    <scope>NUCLEOTIDE SEQUENCE [LARGE SCALE GENOMIC DNA]</scope>
    <source>
        <strain evidence="1 2">LMG 26638</strain>
    </source>
</reference>
<dbReference type="RefSeq" id="WP_130234486.1">
    <property type="nucleotide sequence ID" value="NZ_BMEF01000030.1"/>
</dbReference>
<dbReference type="GO" id="GO:0005829">
    <property type="term" value="C:cytosol"/>
    <property type="evidence" value="ECO:0007669"/>
    <property type="project" value="TreeGrafter"/>
</dbReference>
<gene>
    <name evidence="1" type="ORF">APAC_2559</name>
</gene>
<dbReference type="EMBL" id="CP035928">
    <property type="protein sequence ID" value="QEP35601.1"/>
    <property type="molecule type" value="Genomic_DNA"/>
</dbReference>
<organism evidence="1 2">
    <name type="scientific">Malaciobacter pacificus</name>
    <dbReference type="NCBI Taxonomy" id="1080223"/>
    <lineage>
        <taxon>Bacteria</taxon>
        <taxon>Pseudomonadati</taxon>
        <taxon>Campylobacterota</taxon>
        <taxon>Epsilonproteobacteria</taxon>
        <taxon>Campylobacterales</taxon>
        <taxon>Arcobacteraceae</taxon>
        <taxon>Malaciobacter</taxon>
    </lineage>
</organism>
<dbReference type="AlphaFoldDB" id="A0A5C2H9L3"/>
<dbReference type="Proteomes" id="UP000322726">
    <property type="component" value="Chromosome"/>
</dbReference>
<keyword evidence="2" id="KW-1185">Reference proteome</keyword>
<dbReference type="GO" id="GO:0033194">
    <property type="term" value="P:response to hydroperoxide"/>
    <property type="evidence" value="ECO:0007669"/>
    <property type="project" value="TreeGrafter"/>
</dbReference>
<name>A0A5C2H9L3_9BACT</name>
<dbReference type="KEGG" id="apai:APAC_2559"/>
<proteinExistence type="predicted"/>
<dbReference type="PANTHER" id="PTHR30283:SF4">
    <property type="entry name" value="PEROXIDE STRESS RESISTANCE PROTEIN YAAA"/>
    <property type="match status" value="1"/>
</dbReference>
<reference evidence="1 2" key="1">
    <citation type="submission" date="2019-09" db="EMBL/GenBank/DDBJ databases">
        <title>Complete genome sequencing of four Arcobacter species reveals a diverse suite of mobile elements.</title>
        <authorList>
            <person name="Miller W.G."/>
            <person name="Yee E."/>
            <person name="Bono J.L."/>
        </authorList>
    </citation>
    <scope>NUCLEOTIDE SEQUENCE [LARGE SCALE GENOMIC DNA]</scope>
    <source>
        <strain evidence="1 2">LMG 26638</strain>
    </source>
</reference>